<evidence type="ECO:0000313" key="1">
    <source>
        <dbReference type="EMBL" id="MBX57210.1"/>
    </source>
</evidence>
<accession>A0A2P2PR38</accession>
<dbReference type="EMBL" id="GGEC01076726">
    <property type="protein sequence ID" value="MBX57210.1"/>
    <property type="molecule type" value="Transcribed_RNA"/>
</dbReference>
<reference evidence="1" key="1">
    <citation type="submission" date="2018-02" db="EMBL/GenBank/DDBJ databases">
        <title>Rhizophora mucronata_Transcriptome.</title>
        <authorList>
            <person name="Meera S.P."/>
            <person name="Sreeshan A."/>
            <person name="Augustine A."/>
        </authorList>
    </citation>
    <scope>NUCLEOTIDE SEQUENCE</scope>
    <source>
        <tissue evidence="1">Leaf</tissue>
    </source>
</reference>
<dbReference type="AlphaFoldDB" id="A0A2P2PR38"/>
<proteinExistence type="predicted"/>
<protein>
    <submittedName>
        <fullName evidence="1">Uncharacterized protein</fullName>
    </submittedName>
</protein>
<organism evidence="1">
    <name type="scientific">Rhizophora mucronata</name>
    <name type="common">Asiatic mangrove</name>
    <dbReference type="NCBI Taxonomy" id="61149"/>
    <lineage>
        <taxon>Eukaryota</taxon>
        <taxon>Viridiplantae</taxon>
        <taxon>Streptophyta</taxon>
        <taxon>Embryophyta</taxon>
        <taxon>Tracheophyta</taxon>
        <taxon>Spermatophyta</taxon>
        <taxon>Magnoliopsida</taxon>
        <taxon>eudicotyledons</taxon>
        <taxon>Gunneridae</taxon>
        <taxon>Pentapetalae</taxon>
        <taxon>rosids</taxon>
        <taxon>fabids</taxon>
        <taxon>Malpighiales</taxon>
        <taxon>Rhizophoraceae</taxon>
        <taxon>Rhizophora</taxon>
    </lineage>
</organism>
<name>A0A2P2PR38_RHIMU</name>
<sequence>MLFIFHISGSDLTPKAVTQTYHEVTHINKLLLKGTSFNTN</sequence>